<protein>
    <submittedName>
        <fullName evidence="1">2168_t:CDS:1</fullName>
    </submittedName>
</protein>
<feature type="non-terminal residue" evidence="1">
    <location>
        <position position="1"/>
    </location>
</feature>
<dbReference type="AlphaFoldDB" id="A0A9N9DQA8"/>
<accession>A0A9N9DQA8</accession>
<keyword evidence="2" id="KW-1185">Reference proteome</keyword>
<gene>
    <name evidence="1" type="ORF">POCULU_LOCUS9628</name>
</gene>
<sequence>YRHHPENGFVLASTTEAKGHAGSSEFHNKEASVWEQAEGIKGQTGAWRAATASSENDFVAPTPD</sequence>
<proteinExistence type="predicted"/>
<comment type="caution">
    <text evidence="1">The sequence shown here is derived from an EMBL/GenBank/DDBJ whole genome shotgun (WGS) entry which is preliminary data.</text>
</comment>
<dbReference type="EMBL" id="CAJVPJ010003795">
    <property type="protein sequence ID" value="CAG8644903.1"/>
    <property type="molecule type" value="Genomic_DNA"/>
</dbReference>
<evidence type="ECO:0000313" key="2">
    <source>
        <dbReference type="Proteomes" id="UP000789572"/>
    </source>
</evidence>
<name>A0A9N9DQA8_9GLOM</name>
<dbReference type="Proteomes" id="UP000789572">
    <property type="component" value="Unassembled WGS sequence"/>
</dbReference>
<organism evidence="1 2">
    <name type="scientific">Paraglomus occultum</name>
    <dbReference type="NCBI Taxonomy" id="144539"/>
    <lineage>
        <taxon>Eukaryota</taxon>
        <taxon>Fungi</taxon>
        <taxon>Fungi incertae sedis</taxon>
        <taxon>Mucoromycota</taxon>
        <taxon>Glomeromycotina</taxon>
        <taxon>Glomeromycetes</taxon>
        <taxon>Paraglomerales</taxon>
        <taxon>Paraglomeraceae</taxon>
        <taxon>Paraglomus</taxon>
    </lineage>
</organism>
<reference evidence="1" key="1">
    <citation type="submission" date="2021-06" db="EMBL/GenBank/DDBJ databases">
        <authorList>
            <person name="Kallberg Y."/>
            <person name="Tangrot J."/>
            <person name="Rosling A."/>
        </authorList>
    </citation>
    <scope>NUCLEOTIDE SEQUENCE</scope>
    <source>
        <strain evidence="1">IA702</strain>
    </source>
</reference>
<evidence type="ECO:0000313" key="1">
    <source>
        <dbReference type="EMBL" id="CAG8644903.1"/>
    </source>
</evidence>